<sequence length="1499" mass="166022">MAAVLSPNRPNAEDLWEKAVADLSDQDKAALNLDRTAKLDAIAQSLELASNAADTCKKKAWRFRRRNGQEVIARDVFAKVVRWISHFQAVGDTAVQYDPAHAALPWAGVRFVLQVCVDYFETHDFLLEKISQVAEQICRLQILESLKHVSARFDTAFQVITTAKADMEWCFQMANTREQCVSLTALKDDLARLEKPMARWSDELTRIADGLDRSRRIEILKWISSEPYLQYHKRERETFLEGTGNWLISHPVFQQWKDESASSLLWLHGIPGSGKSKLASLVIEDALEAFRKQKAPSPAYFYCSRDPAEPERSKPANVLASIVRQFSSPGPGKPLLRPTIMAYQSQEDDGFPIDSLQLRDSYNLLLEILDSYPTATIIIDALDECDPLTRQKLLDTLENILRQSPTLVKIFVSSRDDQDIKYNLRDYPALEVSSDLNSEDISRFVKRETELLVKQGRLLQSSIRKYELTQKIMLEVASGAHGMFRWASLQLAALCDLVTDGAILERLGRLPPTLGELYQEILSKIRQYKAEADRTYAENTLAWLLCSRRSLKTSQFLTAISTADRPAKPLTTDQVLRLCCNLVVFDSTVDGFRFAHLSVREFLEAQPAYQASTMNSIAARCCLTTLMDYDGAAQTSYLYAYASCFWAPHCEDADSERESGPLHTLLEEFLSNTTPGSPFSAWNRYEIGYLGDWRLYSKLADSRKHGPCGLAVASLFNFVGIVKSQTQQRTDFKTLHECAKLSASHGMIRTLEVFLNSNEFTVTEDIIIAAAGNESNGPETIALLLESCGHVEITQGIITAAARNYHDGKKIMALLLEKCSPVKITEGIVQTIASSLYNSTDIMALLVKKCDRIELTDAIVKAIVGRSYNSTKMMALLLENCNPVNITEGIVEAAAHNLSIGKAALALLVDKCNHVEITESIVGAVVRNGSAGKAVLSLLLDKCNNVDITEGIVEAAVGNQFGGNLSADAVIELLLKKCNRVKITGRMVDAAAVNWPIGKDVLALLLNKCSKATITEGTAKAVENIWSTGNGVSILRPDIRARSRGLISTRAEKEKLALLLEKRGSQITALLVNRYGRKIKIIEAVVKAAVDNENSETVALLLKEIDGQMTSTDNVVKTAADDGKRQMMALFSKMEDGQITNLVEIAASHSDIELMALLLEKGGDQIEITESVWKAAENNANKKMIDLLLEKRGEQVANLVKVAANNWKSILTTLLLDEHHQAGVTEAAVEYAASGCNWELLQKFGQDALIQEVLKAAAGNPNDEIMTLLLRKAKHVAIPEEVVQAAAGNLNSRVMATVLHMVDRVAITEEVIKIAARNTNSIVIALLLQKIDQAVIQERVKDSTVNRGSEAMAQLLRKANQAAVTEEVVKVAASNWNSEVMALLLKSGGQTNITEDMVRIAAGNPNSRLLARLLEHDSRVKITEEVIKAAAGNWNRRVMAVLLEKRSGQIKITRDIVKAAAGRWESGVMALLLEEESEQFRSTEETWERRRWSAPSEYL</sequence>
<protein>
    <submittedName>
        <fullName evidence="1">Uncharacterized protein</fullName>
    </submittedName>
</protein>
<evidence type="ECO:0000313" key="1">
    <source>
        <dbReference type="EMBL" id="KAJ8129758.1"/>
    </source>
</evidence>
<name>A0ACC2JRD7_9PEZI</name>
<gene>
    <name evidence="1" type="ORF">O1611_g3872</name>
</gene>
<dbReference type="Proteomes" id="UP001153332">
    <property type="component" value="Unassembled WGS sequence"/>
</dbReference>
<evidence type="ECO:0000313" key="2">
    <source>
        <dbReference type="Proteomes" id="UP001153332"/>
    </source>
</evidence>
<proteinExistence type="predicted"/>
<accession>A0ACC2JRD7</accession>
<comment type="caution">
    <text evidence="1">The sequence shown here is derived from an EMBL/GenBank/DDBJ whole genome shotgun (WGS) entry which is preliminary data.</text>
</comment>
<organism evidence="1 2">
    <name type="scientific">Lasiodiplodia mahajangana</name>
    <dbReference type="NCBI Taxonomy" id="1108764"/>
    <lineage>
        <taxon>Eukaryota</taxon>
        <taxon>Fungi</taxon>
        <taxon>Dikarya</taxon>
        <taxon>Ascomycota</taxon>
        <taxon>Pezizomycotina</taxon>
        <taxon>Dothideomycetes</taxon>
        <taxon>Dothideomycetes incertae sedis</taxon>
        <taxon>Botryosphaeriales</taxon>
        <taxon>Botryosphaeriaceae</taxon>
        <taxon>Lasiodiplodia</taxon>
    </lineage>
</organism>
<dbReference type="EMBL" id="JAPUUL010000669">
    <property type="protein sequence ID" value="KAJ8129758.1"/>
    <property type="molecule type" value="Genomic_DNA"/>
</dbReference>
<reference evidence="1" key="1">
    <citation type="submission" date="2022-12" db="EMBL/GenBank/DDBJ databases">
        <title>Genome Sequence of Lasiodiplodia mahajangana.</title>
        <authorList>
            <person name="Buettner E."/>
        </authorList>
    </citation>
    <scope>NUCLEOTIDE SEQUENCE</scope>
    <source>
        <strain evidence="1">VT137</strain>
    </source>
</reference>
<keyword evidence="2" id="KW-1185">Reference proteome</keyword>